<accession>A0A2V1JWC6</accession>
<dbReference type="RefSeq" id="WP_109063199.1">
    <property type="nucleotide sequence ID" value="NZ_QETA01000010.1"/>
</dbReference>
<feature type="transmembrane region" description="Helical" evidence="1">
    <location>
        <begin position="86"/>
        <end position="112"/>
    </location>
</feature>
<evidence type="ECO:0000313" key="3">
    <source>
        <dbReference type="Proteomes" id="UP000245212"/>
    </source>
</evidence>
<organism evidence="2 3">
    <name type="scientific">Corticimicrobacter populi</name>
    <dbReference type="NCBI Taxonomy" id="2175229"/>
    <lineage>
        <taxon>Bacteria</taxon>
        <taxon>Pseudomonadati</taxon>
        <taxon>Pseudomonadota</taxon>
        <taxon>Betaproteobacteria</taxon>
        <taxon>Burkholderiales</taxon>
        <taxon>Alcaligenaceae</taxon>
        <taxon>Corticimicrobacter</taxon>
    </lineage>
</organism>
<feature type="transmembrane region" description="Helical" evidence="1">
    <location>
        <begin position="12"/>
        <end position="34"/>
    </location>
</feature>
<dbReference type="Proteomes" id="UP000245212">
    <property type="component" value="Unassembled WGS sequence"/>
</dbReference>
<gene>
    <name evidence="2" type="ORF">DD235_16390</name>
</gene>
<sequence length="114" mass="12485">MTDAHDTLLLIIALLFAATACYIILVGLAFDFWLERRHRACTGQPLLTGIVAIPLLTPFHCGMVLLAPERARARCQGSTIHLAPPIWRWLAIGAVPAMILFVCTLLAAGWLLPK</sequence>
<comment type="caution">
    <text evidence="2">The sequence shown here is derived from an EMBL/GenBank/DDBJ whole genome shotgun (WGS) entry which is preliminary data.</text>
</comment>
<dbReference type="AlphaFoldDB" id="A0A2V1JWC6"/>
<keyword evidence="3" id="KW-1185">Reference proteome</keyword>
<dbReference type="EMBL" id="QETA01000010">
    <property type="protein sequence ID" value="PWF20899.1"/>
    <property type="molecule type" value="Genomic_DNA"/>
</dbReference>
<feature type="transmembrane region" description="Helical" evidence="1">
    <location>
        <begin position="46"/>
        <end position="66"/>
    </location>
</feature>
<name>A0A2V1JWC6_9BURK</name>
<evidence type="ECO:0000256" key="1">
    <source>
        <dbReference type="SAM" id="Phobius"/>
    </source>
</evidence>
<keyword evidence="1" id="KW-1133">Transmembrane helix</keyword>
<keyword evidence="1" id="KW-0472">Membrane</keyword>
<keyword evidence="1" id="KW-0812">Transmembrane</keyword>
<protein>
    <submittedName>
        <fullName evidence="2">Uncharacterized protein</fullName>
    </submittedName>
</protein>
<evidence type="ECO:0000313" key="2">
    <source>
        <dbReference type="EMBL" id="PWF20899.1"/>
    </source>
</evidence>
<reference evidence="3" key="1">
    <citation type="submission" date="2018-05" db="EMBL/GenBank/DDBJ databases">
        <authorList>
            <person name="Li Y."/>
        </authorList>
    </citation>
    <scope>NUCLEOTIDE SEQUENCE [LARGE SCALE GENOMIC DNA]</scope>
    <source>
        <strain evidence="3">3d-2-2</strain>
    </source>
</reference>
<proteinExistence type="predicted"/>